<dbReference type="Proteomes" id="UP000603912">
    <property type="component" value="Unassembled WGS sequence"/>
</dbReference>
<dbReference type="Pfam" id="PF00873">
    <property type="entry name" value="ACR_tran"/>
    <property type="match status" value="1"/>
</dbReference>
<sequence length="1051" mass="112334">MTLNISAWAIRKPIPSIALFAVMLILGVVSFGKLPITRFPNIDVPIVSVAVTQSGAAPAELETQVTKKVENAVSGISGVKHVISSVTDGSSVTTIEFRLEVNSDRALNDVKDAIARVRADLPRTIDEPITQRVDIAGLPIVTYAASAPTLSAEEISWYVDDVVARDLQSVKGVSKVERIGGVDREIRVALNPDRLLSLGITAADVNKQLRATHVDLAGGRGEVGAREQSIRTLAGSSSVEELAATTIALPGGRKVRLDELGTVTDSAAESRTFARFNGEPVVGFSVSRSKGASDAELSVAVAKRIEALQKKRPDVNLRLIDSYVTYTLGNYHSAMDTLVEGAVLAVLVVLIFLRDWRATLVAAIALPLSVIPTFFAMDAMGFSLNLVSLLAITLVTGILVDDAIVEIENIVRHMNMGKSAYRAAIEAADEIGLAVIAITFTIMAVFAPVSFMGGIAGQYFKQFGLTVAVAVFISLLVARLLTPMLAAYFMRAKPHVEEREGAVMRAYTRLVGWSARHRFATVAIGIALFAGSLYSTQLLPSGFLPGEDSARSLFVVELPPGSRLADTQAVTDDVTRMLRERPDVKSVFVDGGRTLQGGGASNGGEVRKATLVVNYVHKDDRPITQKAIEREILQKLATVPDIRYWLLNENGQRGLSLLVTGDDTKVVSDIAARLQSEMRTIPTLQGPISTAALDRPEIRIKPRTDLAADLGVSTDAIAETIRVATLGDIAANLAKFNAGDRQIPIRVQLDERYRADQGMLEALKIPTAKGAPVPLATVAEIGFGQGPTAIDRYDRVRKVALEADMYGTDALGEVIAEVMKLPTARNLPPGVEIKTSGDAEIMEEVFQGFALAMGAGLMMVFGVLVILFGGFLQPITILFSLPLSFGGVVMALLLTHRPISMPVVIGLLMLMGIVTKNAIMLVDFAIEERRKGVNRVHAIVDAGRKRARPIVMTTIAMAAGMIPSALGIGDGGEFRSPMAIAVIGGLVVSTLLSLVFVPAVYLVMDDIGRGFAWLFGRFVGERDEPEGYEAAAPEPGPATAQSMGRLPLAAE</sequence>
<dbReference type="InterPro" id="IPR001036">
    <property type="entry name" value="Acrflvin-R"/>
</dbReference>
<keyword evidence="2" id="KW-0812">Transmembrane</keyword>
<dbReference type="EMBL" id="BMES01000001">
    <property type="protein sequence ID" value="GGH09283.1"/>
    <property type="molecule type" value="Genomic_DNA"/>
</dbReference>
<gene>
    <name evidence="3" type="ORF">GCM10007036_05250</name>
</gene>
<evidence type="ECO:0000256" key="1">
    <source>
        <dbReference type="SAM" id="MobiDB-lite"/>
    </source>
</evidence>
<feature type="transmembrane region" description="Helical" evidence="2">
    <location>
        <begin position="334"/>
        <end position="353"/>
    </location>
</feature>
<reference evidence="3" key="1">
    <citation type="journal article" date="2014" name="Int. J. Syst. Evol. Microbiol.">
        <title>Complete genome sequence of Corynebacterium casei LMG S-19264T (=DSM 44701T), isolated from a smear-ripened cheese.</title>
        <authorList>
            <consortium name="US DOE Joint Genome Institute (JGI-PGF)"/>
            <person name="Walter F."/>
            <person name="Albersmeier A."/>
            <person name="Kalinowski J."/>
            <person name="Ruckert C."/>
        </authorList>
    </citation>
    <scope>NUCLEOTIDE SEQUENCE</scope>
    <source>
        <strain evidence="3">CGMCC 1.12214</strain>
    </source>
</reference>
<dbReference type="Gene3D" id="3.30.70.1430">
    <property type="entry name" value="Multidrug efflux transporter AcrB pore domain"/>
    <property type="match status" value="2"/>
</dbReference>
<name>A0A917I4A0_9HYPH</name>
<feature type="transmembrane region" description="Helical" evidence="2">
    <location>
        <begin position="360"/>
        <end position="377"/>
    </location>
</feature>
<dbReference type="Gene3D" id="3.30.2090.10">
    <property type="entry name" value="Multidrug efflux transporter AcrB TolC docking domain, DN and DC subdomains"/>
    <property type="match status" value="2"/>
</dbReference>
<feature type="transmembrane region" description="Helical" evidence="2">
    <location>
        <begin position="947"/>
        <end position="966"/>
    </location>
</feature>
<feature type="transmembrane region" description="Helical" evidence="2">
    <location>
        <begin position="389"/>
        <end position="411"/>
    </location>
</feature>
<dbReference type="InterPro" id="IPR027463">
    <property type="entry name" value="AcrB_DN_DC_subdom"/>
</dbReference>
<dbReference type="GO" id="GO:0005886">
    <property type="term" value="C:plasma membrane"/>
    <property type="evidence" value="ECO:0007669"/>
    <property type="project" value="TreeGrafter"/>
</dbReference>
<dbReference type="Gene3D" id="3.30.70.1320">
    <property type="entry name" value="Multidrug efflux transporter AcrB pore domain like"/>
    <property type="match status" value="1"/>
</dbReference>
<dbReference type="PANTHER" id="PTHR32063:SF77">
    <property type="entry name" value="ACR FAMILY TRANSPORT PROTEIN"/>
    <property type="match status" value="1"/>
</dbReference>
<dbReference type="SUPFAM" id="SSF82866">
    <property type="entry name" value="Multidrug efflux transporter AcrB transmembrane domain"/>
    <property type="match status" value="2"/>
</dbReference>
<dbReference type="SUPFAM" id="SSF82693">
    <property type="entry name" value="Multidrug efflux transporter AcrB pore domain, PN1, PN2, PC1 and PC2 subdomains"/>
    <property type="match status" value="3"/>
</dbReference>
<dbReference type="AlphaFoldDB" id="A0A917I4A0"/>
<evidence type="ECO:0000313" key="4">
    <source>
        <dbReference type="Proteomes" id="UP000603912"/>
    </source>
</evidence>
<evidence type="ECO:0000313" key="3">
    <source>
        <dbReference type="EMBL" id="GGH09283.1"/>
    </source>
</evidence>
<dbReference type="PANTHER" id="PTHR32063">
    <property type="match status" value="1"/>
</dbReference>
<feature type="transmembrane region" description="Helical" evidence="2">
    <location>
        <begin position="431"/>
        <end position="451"/>
    </location>
</feature>
<feature type="transmembrane region" description="Helical" evidence="2">
    <location>
        <begin position="463"/>
        <end position="489"/>
    </location>
</feature>
<dbReference type="Gene3D" id="3.30.70.1440">
    <property type="entry name" value="Multidrug efflux transporter AcrB pore domain"/>
    <property type="match status" value="1"/>
</dbReference>
<dbReference type="SUPFAM" id="SSF82714">
    <property type="entry name" value="Multidrug efflux transporter AcrB TolC docking domain, DN and DC subdomains"/>
    <property type="match status" value="2"/>
</dbReference>
<feature type="transmembrane region" description="Helical" evidence="2">
    <location>
        <begin position="845"/>
        <end position="868"/>
    </location>
</feature>
<reference evidence="3" key="2">
    <citation type="submission" date="2020-09" db="EMBL/GenBank/DDBJ databases">
        <authorList>
            <person name="Sun Q."/>
            <person name="Zhou Y."/>
        </authorList>
    </citation>
    <scope>NUCLEOTIDE SEQUENCE</scope>
    <source>
        <strain evidence="3">CGMCC 1.12214</strain>
    </source>
</reference>
<proteinExistence type="predicted"/>
<accession>A0A917I4A0</accession>
<dbReference type="Gene3D" id="1.20.1640.10">
    <property type="entry name" value="Multidrug efflux transporter AcrB transmembrane domain"/>
    <property type="match status" value="2"/>
</dbReference>
<keyword evidence="2" id="KW-1133">Transmembrane helix</keyword>
<dbReference type="RefSeq" id="WP_188516171.1">
    <property type="nucleotide sequence ID" value="NZ_BMES01000001.1"/>
</dbReference>
<comment type="caution">
    <text evidence="3">The sequence shown here is derived from an EMBL/GenBank/DDBJ whole genome shotgun (WGS) entry which is preliminary data.</text>
</comment>
<feature type="transmembrane region" description="Helical" evidence="2">
    <location>
        <begin position="901"/>
        <end position="926"/>
    </location>
</feature>
<organism evidence="3 4">
    <name type="scientific">Alsobacter metallidurans</name>
    <dbReference type="NCBI Taxonomy" id="340221"/>
    <lineage>
        <taxon>Bacteria</taxon>
        <taxon>Pseudomonadati</taxon>
        <taxon>Pseudomonadota</taxon>
        <taxon>Alphaproteobacteria</taxon>
        <taxon>Hyphomicrobiales</taxon>
        <taxon>Alsobacteraceae</taxon>
        <taxon>Alsobacter</taxon>
    </lineage>
</organism>
<dbReference type="GO" id="GO:0042910">
    <property type="term" value="F:xenobiotic transmembrane transporter activity"/>
    <property type="evidence" value="ECO:0007669"/>
    <property type="project" value="TreeGrafter"/>
</dbReference>
<protein>
    <submittedName>
        <fullName evidence="3">ABC transporter permease</fullName>
    </submittedName>
</protein>
<feature type="transmembrane region" description="Helical" evidence="2">
    <location>
        <begin position="875"/>
        <end position="895"/>
    </location>
</feature>
<feature type="transmembrane region" description="Helical" evidence="2">
    <location>
        <begin position="978"/>
        <end position="1004"/>
    </location>
</feature>
<dbReference type="PRINTS" id="PR00702">
    <property type="entry name" value="ACRIFLAVINRP"/>
</dbReference>
<keyword evidence="2" id="KW-0472">Membrane</keyword>
<evidence type="ECO:0000256" key="2">
    <source>
        <dbReference type="SAM" id="Phobius"/>
    </source>
</evidence>
<keyword evidence="4" id="KW-1185">Reference proteome</keyword>
<feature type="transmembrane region" description="Helical" evidence="2">
    <location>
        <begin position="519"/>
        <end position="539"/>
    </location>
</feature>
<feature type="region of interest" description="Disordered" evidence="1">
    <location>
        <begin position="1026"/>
        <end position="1051"/>
    </location>
</feature>